<feature type="signal peptide" evidence="1">
    <location>
        <begin position="1"/>
        <end position="16"/>
    </location>
</feature>
<reference evidence="2 3" key="1">
    <citation type="submission" date="2016-03" db="EMBL/GenBank/DDBJ databases">
        <title>Cyphomyrmex costatus WGS genome.</title>
        <authorList>
            <person name="Nygaard S."/>
            <person name="Hu H."/>
            <person name="Boomsma J."/>
            <person name="Zhang G."/>
        </authorList>
    </citation>
    <scope>NUCLEOTIDE SEQUENCE [LARGE SCALE GENOMIC DNA]</scope>
    <source>
        <strain evidence="2">MS0001</strain>
        <tissue evidence="2">Whole body</tissue>
    </source>
</reference>
<dbReference type="STRING" id="456900.A0A195C656"/>
<sequence>MLVNISLIPFLLAVHANVSKKSDFDPEYLYELNKTSIAYREPFQITELTSTLICHPVLQTFLRCFLDDIVFITTLKYENLNVTEEITREKFSVKLWFDIEFNKGGVVSVIVGVDDRMIISLIKHIVSQFNIGSQASIDMLHPVYNPTKYTTKEITPIGTCINICNMEVLLVKKANEEVDNKFQIKPVSKHFVNQTNLRIDIVKNRENCNYSQDFTEFLNGMEVVCVHILFFIRFIFL</sequence>
<evidence type="ECO:0000313" key="3">
    <source>
        <dbReference type="Proteomes" id="UP000078542"/>
    </source>
</evidence>
<dbReference type="EMBL" id="KQ978287">
    <property type="protein sequence ID" value="KYM95656.1"/>
    <property type="molecule type" value="Genomic_DNA"/>
</dbReference>
<accession>A0A195C656</accession>
<protein>
    <submittedName>
        <fullName evidence="2">Uncharacterized protein</fullName>
    </submittedName>
</protein>
<proteinExistence type="predicted"/>
<evidence type="ECO:0000313" key="2">
    <source>
        <dbReference type="EMBL" id="KYM95656.1"/>
    </source>
</evidence>
<dbReference type="AlphaFoldDB" id="A0A195C656"/>
<dbReference type="Proteomes" id="UP000078542">
    <property type="component" value="Unassembled WGS sequence"/>
</dbReference>
<gene>
    <name evidence="2" type="ORF">ALC62_13771</name>
</gene>
<name>A0A195C656_9HYME</name>
<feature type="chain" id="PRO_5008269850" evidence="1">
    <location>
        <begin position="17"/>
        <end position="237"/>
    </location>
</feature>
<organism evidence="2 3">
    <name type="scientific">Cyphomyrmex costatus</name>
    <dbReference type="NCBI Taxonomy" id="456900"/>
    <lineage>
        <taxon>Eukaryota</taxon>
        <taxon>Metazoa</taxon>
        <taxon>Ecdysozoa</taxon>
        <taxon>Arthropoda</taxon>
        <taxon>Hexapoda</taxon>
        <taxon>Insecta</taxon>
        <taxon>Pterygota</taxon>
        <taxon>Neoptera</taxon>
        <taxon>Endopterygota</taxon>
        <taxon>Hymenoptera</taxon>
        <taxon>Apocrita</taxon>
        <taxon>Aculeata</taxon>
        <taxon>Formicoidea</taxon>
        <taxon>Formicidae</taxon>
        <taxon>Myrmicinae</taxon>
        <taxon>Cyphomyrmex</taxon>
    </lineage>
</organism>
<keyword evidence="3" id="KW-1185">Reference proteome</keyword>
<evidence type="ECO:0000256" key="1">
    <source>
        <dbReference type="SAM" id="SignalP"/>
    </source>
</evidence>
<keyword evidence="1" id="KW-0732">Signal</keyword>